<dbReference type="InterPro" id="IPR053158">
    <property type="entry name" value="CapK_Type1_Caps_Biosynth"/>
</dbReference>
<dbReference type="RefSeq" id="WP_071078100.1">
    <property type="nucleotide sequence ID" value="NZ_LFKP01000008.1"/>
</dbReference>
<evidence type="ECO:0000313" key="1">
    <source>
        <dbReference type="EMBL" id="OHV96553.1"/>
    </source>
</evidence>
<accession>A0A1S1UBT1</accession>
<name>A0A1S1UBT1_9BURK</name>
<organism evidence="1 2">
    <name type="scientific">Janthinobacterium lividum</name>
    <dbReference type="NCBI Taxonomy" id="29581"/>
    <lineage>
        <taxon>Bacteria</taxon>
        <taxon>Pseudomonadati</taxon>
        <taxon>Pseudomonadota</taxon>
        <taxon>Betaproteobacteria</taxon>
        <taxon>Burkholderiales</taxon>
        <taxon>Oxalobacteraceae</taxon>
        <taxon>Janthinobacterium</taxon>
    </lineage>
</organism>
<proteinExistence type="predicted"/>
<comment type="caution">
    <text evidence="1">The sequence shown here is derived from an EMBL/GenBank/DDBJ whole genome shotgun (WGS) entry which is preliminary data.</text>
</comment>
<gene>
    <name evidence="1" type="ORF">AKG95_17665</name>
</gene>
<dbReference type="AlphaFoldDB" id="A0A1S1UBT1"/>
<dbReference type="PANTHER" id="PTHR36932">
    <property type="entry name" value="CAPSULAR POLYSACCHARIDE BIOSYNTHESIS PROTEIN"/>
    <property type="match status" value="1"/>
</dbReference>
<dbReference type="InterPro" id="IPR042099">
    <property type="entry name" value="ANL_N_sf"/>
</dbReference>
<evidence type="ECO:0000313" key="2">
    <source>
        <dbReference type="Proteomes" id="UP000179840"/>
    </source>
</evidence>
<reference evidence="1 2" key="1">
    <citation type="submission" date="2015-06" db="EMBL/GenBank/DDBJ databases">
        <title>Draft genome sequencing of a biphenyl-degrading bacterium, Janthinobacterium lividum MEG1.</title>
        <authorList>
            <person name="Shimodaira J."/>
            <person name="Hatta T."/>
        </authorList>
    </citation>
    <scope>NUCLEOTIDE SEQUENCE [LARGE SCALE GENOMIC DNA]</scope>
    <source>
        <strain evidence="1 2">MEG1</strain>
    </source>
</reference>
<dbReference type="Gene3D" id="3.40.50.12780">
    <property type="entry name" value="N-terminal domain of ligase-like"/>
    <property type="match status" value="1"/>
</dbReference>
<dbReference type="EMBL" id="LFKP01000008">
    <property type="protein sequence ID" value="OHV96553.1"/>
    <property type="molecule type" value="Genomic_DNA"/>
</dbReference>
<dbReference type="PANTHER" id="PTHR36932:SF1">
    <property type="entry name" value="CAPSULAR POLYSACCHARIDE BIOSYNTHESIS PROTEIN"/>
    <property type="match status" value="1"/>
</dbReference>
<sequence>MTLAGKPDGNLPGGAWESDRDYCPTLTLAGARMLAKLRSHPCAPQYRNRSGNKLLADEVDALRAYEQEVMQAVVAWSAAAPPSWLPDFLKVTYATVPYYRACGSPPSRLADVAPISRAELAHDIAAFVPDDADLARMINFQTTGTTGHPLLIASHPLVAGRYLAFHKRALRRFGVTLRHGADQVGVMLLGHQRRCFTYVSVTPTMDESGLAKINLHPDDWRHPDDRARYLDAMAPELIAGDPISFAELLALPMTHKPAALLSVSMMLLPGMRARLEQRFGCPVLDIYSLNEVGPVAVYDEQAGGHVLLQHRLYVEILDAEGKAVADGERGEITVTGGFNFCLPLVRYRTGDYASLAHGPHGPLLVGLAGRSPLRYRTIKGEWINNIDITHALKPLAIALFGVHQHGDGGIALRLAPGAMPQADQARALLAPFFGAVTVETLLAEDKIIQYTSDLREAAV</sequence>
<dbReference type="Proteomes" id="UP000179840">
    <property type="component" value="Unassembled WGS sequence"/>
</dbReference>
<protein>
    <submittedName>
        <fullName evidence="1">Capsule biosynthesis protein CapK</fullName>
    </submittedName>
</protein>
<dbReference type="SUPFAM" id="SSF56801">
    <property type="entry name" value="Acetyl-CoA synthetase-like"/>
    <property type="match status" value="1"/>
</dbReference>